<evidence type="ECO:0000313" key="3">
    <source>
        <dbReference type="Proteomes" id="UP000239907"/>
    </source>
</evidence>
<dbReference type="AlphaFoldDB" id="A0A2S7U468"/>
<sequence length="127" mass="14411">MNNQIVVYAVYSLVSVALTIWVAKTLHKNGRVFLLEAFRGDEERADAVNHLLVVGFYLINIGFILLFLKWGERVEDVVTAIEFCAMKLGFVMLVLGGMHFFNMYNFDKMRKKGRAPQGPGYPPVVPQ</sequence>
<accession>A0A2S7U468</accession>
<dbReference type="RefSeq" id="WP_105044333.1">
    <property type="nucleotide sequence ID" value="NZ_MQWA01000001.1"/>
</dbReference>
<gene>
    <name evidence="2" type="ORF">BSZ32_15915</name>
</gene>
<proteinExistence type="predicted"/>
<keyword evidence="1" id="KW-1133">Transmembrane helix</keyword>
<name>A0A2S7U468_9BACT</name>
<comment type="caution">
    <text evidence="2">The sequence shown here is derived from an EMBL/GenBank/DDBJ whole genome shotgun (WGS) entry which is preliminary data.</text>
</comment>
<keyword evidence="1" id="KW-0812">Transmembrane</keyword>
<dbReference type="EMBL" id="MQWA01000001">
    <property type="protein sequence ID" value="PQJ29818.1"/>
    <property type="molecule type" value="Genomic_DNA"/>
</dbReference>
<protein>
    <submittedName>
        <fullName evidence="2">Uncharacterized protein</fullName>
    </submittedName>
</protein>
<feature type="transmembrane region" description="Helical" evidence="1">
    <location>
        <begin position="80"/>
        <end position="104"/>
    </location>
</feature>
<dbReference type="OrthoDB" id="193443at2"/>
<reference evidence="2 3" key="1">
    <citation type="submission" date="2016-12" db="EMBL/GenBank/DDBJ databases">
        <title>Study of bacterial adaptation to deep sea.</title>
        <authorList>
            <person name="Song J."/>
            <person name="Yoshizawa S."/>
            <person name="Kogure K."/>
        </authorList>
    </citation>
    <scope>NUCLEOTIDE SEQUENCE [LARGE SCALE GENOMIC DNA]</scope>
    <source>
        <strain evidence="2 3">SAORIC-165</strain>
    </source>
</reference>
<evidence type="ECO:0000256" key="1">
    <source>
        <dbReference type="SAM" id="Phobius"/>
    </source>
</evidence>
<feature type="transmembrane region" description="Helical" evidence="1">
    <location>
        <begin position="6"/>
        <end position="26"/>
    </location>
</feature>
<organism evidence="2 3">
    <name type="scientific">Rubritalea profundi</name>
    <dbReference type="NCBI Taxonomy" id="1658618"/>
    <lineage>
        <taxon>Bacteria</taxon>
        <taxon>Pseudomonadati</taxon>
        <taxon>Verrucomicrobiota</taxon>
        <taxon>Verrucomicrobiia</taxon>
        <taxon>Verrucomicrobiales</taxon>
        <taxon>Rubritaleaceae</taxon>
        <taxon>Rubritalea</taxon>
    </lineage>
</organism>
<evidence type="ECO:0000313" key="2">
    <source>
        <dbReference type="EMBL" id="PQJ29818.1"/>
    </source>
</evidence>
<dbReference type="Proteomes" id="UP000239907">
    <property type="component" value="Unassembled WGS sequence"/>
</dbReference>
<keyword evidence="1" id="KW-0472">Membrane</keyword>
<feature type="transmembrane region" description="Helical" evidence="1">
    <location>
        <begin position="47"/>
        <end position="68"/>
    </location>
</feature>
<keyword evidence="3" id="KW-1185">Reference proteome</keyword>